<dbReference type="InterPro" id="IPR050595">
    <property type="entry name" value="Bact_response_regulator"/>
</dbReference>
<dbReference type="Proteomes" id="UP001055247">
    <property type="component" value="Unassembled WGS sequence"/>
</dbReference>
<sequence>MVRTMRPVHNVLVVEDSFMLLEIIAQLCASQGTRVIEASSGEAALTILRERGATIDWLFTDINLPGLIDGWTVAEAFRAAHPDRPVVYTSTAAKLPPRAVPGSLYLRKPFQIREVNALVRMMRDGVSDDGLRAAG</sequence>
<accession>A0AAV4ZNR0</accession>
<evidence type="ECO:0000313" key="5">
    <source>
        <dbReference type="Proteomes" id="UP001055247"/>
    </source>
</evidence>
<dbReference type="InterPro" id="IPR011006">
    <property type="entry name" value="CheY-like_superfamily"/>
</dbReference>
<keyword evidence="5" id="KW-1185">Reference proteome</keyword>
<dbReference type="InterPro" id="IPR001789">
    <property type="entry name" value="Sig_transdc_resp-reg_receiver"/>
</dbReference>
<dbReference type="PROSITE" id="PS50110">
    <property type="entry name" value="RESPONSE_REGULATORY"/>
    <property type="match status" value="1"/>
</dbReference>
<dbReference type="PANTHER" id="PTHR44591:SF21">
    <property type="entry name" value="TWO-COMPONENT RESPONSE REGULATOR"/>
    <property type="match status" value="1"/>
</dbReference>
<evidence type="ECO:0000256" key="1">
    <source>
        <dbReference type="ARBA" id="ARBA00022553"/>
    </source>
</evidence>
<reference evidence="4" key="2">
    <citation type="submission" date="2021-08" db="EMBL/GenBank/DDBJ databases">
        <authorList>
            <person name="Tani A."/>
            <person name="Ola A."/>
            <person name="Ogura Y."/>
            <person name="Katsura K."/>
            <person name="Hayashi T."/>
        </authorList>
    </citation>
    <scope>NUCLEOTIDE SEQUENCE</scope>
    <source>
        <strain evidence="4">DSM 16372</strain>
    </source>
</reference>
<dbReference type="AlphaFoldDB" id="A0AAV4ZNR0"/>
<evidence type="ECO:0000259" key="3">
    <source>
        <dbReference type="PROSITE" id="PS50110"/>
    </source>
</evidence>
<dbReference type="SUPFAM" id="SSF52172">
    <property type="entry name" value="CheY-like"/>
    <property type="match status" value="1"/>
</dbReference>
<name>A0AAV4ZNR0_9HYPH</name>
<gene>
    <name evidence="4" type="primary">cckA_2</name>
    <name evidence="4" type="ORF">BHAOGJBA_3720</name>
</gene>
<dbReference type="EMBL" id="BPQO01000016">
    <property type="protein sequence ID" value="GJD90185.1"/>
    <property type="molecule type" value="Genomic_DNA"/>
</dbReference>
<dbReference type="SMART" id="SM00448">
    <property type="entry name" value="REC"/>
    <property type="match status" value="1"/>
</dbReference>
<dbReference type="GO" id="GO:0000160">
    <property type="term" value="P:phosphorelay signal transduction system"/>
    <property type="evidence" value="ECO:0007669"/>
    <property type="project" value="InterPro"/>
</dbReference>
<evidence type="ECO:0000313" key="4">
    <source>
        <dbReference type="EMBL" id="GJD90185.1"/>
    </source>
</evidence>
<organism evidence="4 5">
    <name type="scientific">Methylobacterium hispanicum</name>
    <dbReference type="NCBI Taxonomy" id="270350"/>
    <lineage>
        <taxon>Bacteria</taxon>
        <taxon>Pseudomonadati</taxon>
        <taxon>Pseudomonadota</taxon>
        <taxon>Alphaproteobacteria</taxon>
        <taxon>Hyphomicrobiales</taxon>
        <taxon>Methylobacteriaceae</taxon>
        <taxon>Methylobacterium</taxon>
    </lineage>
</organism>
<dbReference type="GO" id="GO:0016301">
    <property type="term" value="F:kinase activity"/>
    <property type="evidence" value="ECO:0007669"/>
    <property type="project" value="UniProtKB-KW"/>
</dbReference>
<dbReference type="Gene3D" id="3.40.50.2300">
    <property type="match status" value="1"/>
</dbReference>
<feature type="modified residue" description="4-aspartylphosphate" evidence="2">
    <location>
        <position position="61"/>
    </location>
</feature>
<proteinExistence type="predicted"/>
<feature type="domain" description="Response regulatory" evidence="3">
    <location>
        <begin position="10"/>
        <end position="123"/>
    </location>
</feature>
<protein>
    <submittedName>
        <fullName evidence="4">Sensor kinase CckA</fullName>
    </submittedName>
</protein>
<reference evidence="4" key="1">
    <citation type="journal article" date="2016" name="Front. Microbiol.">
        <title>Genome Sequence of the Piezophilic, Mesophilic Sulfate-Reducing Bacterium Desulfovibrio indicus J2T.</title>
        <authorList>
            <person name="Cao J."/>
            <person name="Maignien L."/>
            <person name="Shao Z."/>
            <person name="Alain K."/>
            <person name="Jebbar M."/>
        </authorList>
    </citation>
    <scope>NUCLEOTIDE SEQUENCE</scope>
    <source>
        <strain evidence="4">DSM 16372</strain>
    </source>
</reference>
<keyword evidence="4" id="KW-0418">Kinase</keyword>
<comment type="caution">
    <text evidence="4">The sequence shown here is derived from an EMBL/GenBank/DDBJ whole genome shotgun (WGS) entry which is preliminary data.</text>
</comment>
<dbReference type="PANTHER" id="PTHR44591">
    <property type="entry name" value="STRESS RESPONSE REGULATOR PROTEIN 1"/>
    <property type="match status" value="1"/>
</dbReference>
<dbReference type="Pfam" id="PF00072">
    <property type="entry name" value="Response_reg"/>
    <property type="match status" value="1"/>
</dbReference>
<keyword evidence="4" id="KW-0808">Transferase</keyword>
<evidence type="ECO:0000256" key="2">
    <source>
        <dbReference type="PROSITE-ProRule" id="PRU00169"/>
    </source>
</evidence>
<keyword evidence="1 2" id="KW-0597">Phosphoprotein</keyword>